<evidence type="ECO:0000313" key="1">
    <source>
        <dbReference type="EMBL" id="OAJ43235.1"/>
    </source>
</evidence>
<reference evidence="1 2" key="1">
    <citation type="submission" date="2006-10" db="EMBL/GenBank/DDBJ databases">
        <title>The Genome Sequence of Batrachochytrium dendrobatidis JEL423.</title>
        <authorList>
            <consortium name="The Broad Institute Genome Sequencing Platform"/>
            <person name="Birren B."/>
            <person name="Lander E."/>
            <person name="Galagan J."/>
            <person name="Cuomo C."/>
            <person name="Devon K."/>
            <person name="Jaffe D."/>
            <person name="Butler J."/>
            <person name="Alvarez P."/>
            <person name="Gnerre S."/>
            <person name="Grabherr M."/>
            <person name="Kleber M."/>
            <person name="Mauceli E."/>
            <person name="Brockman W."/>
            <person name="Young S."/>
            <person name="LaButti K."/>
            <person name="Sykes S."/>
            <person name="DeCaprio D."/>
            <person name="Crawford M."/>
            <person name="Koehrsen M."/>
            <person name="Engels R."/>
            <person name="Montgomery P."/>
            <person name="Pearson M."/>
            <person name="Howarth C."/>
            <person name="Larson L."/>
            <person name="White J."/>
            <person name="O'Leary S."/>
            <person name="Kodira C."/>
            <person name="Zeng Q."/>
            <person name="Yandava C."/>
            <person name="Alvarado L."/>
            <person name="Longcore J."/>
            <person name="James T."/>
        </authorList>
    </citation>
    <scope>NUCLEOTIDE SEQUENCE [LARGE SCALE GENOMIC DNA]</scope>
    <source>
        <strain evidence="1 2">JEL423</strain>
    </source>
</reference>
<gene>
    <name evidence="1" type="ORF">BDEG_26609</name>
</gene>
<evidence type="ECO:0000313" key="2">
    <source>
        <dbReference type="Proteomes" id="UP000077115"/>
    </source>
</evidence>
<dbReference type="Proteomes" id="UP000077115">
    <property type="component" value="Unassembled WGS sequence"/>
</dbReference>
<protein>
    <submittedName>
        <fullName evidence="1">Uncharacterized protein</fullName>
    </submittedName>
</protein>
<organism evidence="1 2">
    <name type="scientific">Batrachochytrium dendrobatidis (strain JEL423)</name>
    <dbReference type="NCBI Taxonomy" id="403673"/>
    <lineage>
        <taxon>Eukaryota</taxon>
        <taxon>Fungi</taxon>
        <taxon>Fungi incertae sedis</taxon>
        <taxon>Chytridiomycota</taxon>
        <taxon>Chytridiomycota incertae sedis</taxon>
        <taxon>Chytridiomycetes</taxon>
        <taxon>Rhizophydiales</taxon>
        <taxon>Rhizophydiales incertae sedis</taxon>
        <taxon>Batrachochytrium</taxon>
    </lineage>
</organism>
<sequence>MHSFFHAAHGSATMLRAYRLICQTNWAKSTAISNIGRAFEILITPGLGLGAKDCREFLSFFCCRSTCISTGDIESIRYSLAKWTVSYLDKGQMVTLGDFIVLVVYHTFIQDFLCKIKQELKTYHPQQTISRNAILDIMEDVFRIEQRDALFETRYDLYLAISQSFDLSAQHNQASNISFEEVLAEVECAIQHMQ</sequence>
<dbReference type="AlphaFoldDB" id="A0A177WUC8"/>
<dbReference type="EMBL" id="DS022309">
    <property type="protein sequence ID" value="OAJ43235.1"/>
    <property type="molecule type" value="Genomic_DNA"/>
</dbReference>
<accession>A0A177WUC8</accession>
<proteinExistence type="predicted"/>
<dbReference type="VEuPathDB" id="FungiDB:BDEG_26609"/>
<name>A0A177WUC8_BATDL</name>
<reference evidence="1 2" key="2">
    <citation type="submission" date="2016-05" db="EMBL/GenBank/DDBJ databases">
        <title>Lineage-specific infection strategies underlie the spectrum of fungal disease in amphibians.</title>
        <authorList>
            <person name="Cuomo C.A."/>
            <person name="Farrer R.A."/>
            <person name="James T."/>
            <person name="Longcore J."/>
            <person name="Birren B."/>
        </authorList>
    </citation>
    <scope>NUCLEOTIDE SEQUENCE [LARGE SCALE GENOMIC DNA]</scope>
    <source>
        <strain evidence="1 2">JEL423</strain>
    </source>
</reference>